<organism evidence="1 2">
    <name type="scientific">Paenibacillus oleatilyticus</name>
    <dbReference type="NCBI Taxonomy" id="2594886"/>
    <lineage>
        <taxon>Bacteria</taxon>
        <taxon>Bacillati</taxon>
        <taxon>Bacillota</taxon>
        <taxon>Bacilli</taxon>
        <taxon>Bacillales</taxon>
        <taxon>Paenibacillaceae</taxon>
        <taxon>Paenibacillus</taxon>
    </lineage>
</organism>
<dbReference type="EMBL" id="JBHDLN010000008">
    <property type="protein sequence ID" value="MFB0844072.1"/>
    <property type="molecule type" value="Genomic_DNA"/>
</dbReference>
<evidence type="ECO:0000313" key="1">
    <source>
        <dbReference type="EMBL" id="MFB0844072.1"/>
    </source>
</evidence>
<accession>A0ABV4V1X9</accession>
<evidence type="ECO:0000313" key="2">
    <source>
        <dbReference type="Proteomes" id="UP001575622"/>
    </source>
</evidence>
<sequence>MGKEERDEMRLAYVTVALLVMLMAAALLLAGGPFASNALKGKADDSESRSDRLPGEIFIRRHMVNADGTLKTNLKPQAAASRDVAQGEESLSESMGLWLQYAVQKGDKTLFEQNVGVLQDRFLKDDGWIYWKVGASSEAVSTNALIDDLRIADALYKASSRWDKPAYTALADTISGSIAQNMVTNEGRFSDFYDHASAWKSNVLTLSYLQVSAFKVMYERGKLNEPVYTGAVDFLKNLPTRDTWFPFSYDSDKGTYLYNDEINWIDQLYIVYHRAQAGIPSDEVWSLLKEQFNTYGVLYGRYHAQSKLPAVDFESPAAYGLAILSAVELGDRDFAQTLYYRMLRFQILNPANEWYGGFVFDDDTHIFDNLVPLLAERKMYDEGLLR</sequence>
<evidence type="ECO:0008006" key="3">
    <source>
        <dbReference type="Google" id="ProtNLM"/>
    </source>
</evidence>
<gene>
    <name evidence="1" type="ORF">ACEU3E_17955</name>
</gene>
<dbReference type="SUPFAM" id="SSF48208">
    <property type="entry name" value="Six-hairpin glycosidases"/>
    <property type="match status" value="1"/>
</dbReference>
<dbReference type="Proteomes" id="UP001575622">
    <property type="component" value="Unassembled WGS sequence"/>
</dbReference>
<keyword evidence="2" id="KW-1185">Reference proteome</keyword>
<dbReference type="InterPro" id="IPR012341">
    <property type="entry name" value="6hp_glycosidase-like_sf"/>
</dbReference>
<name>A0ABV4V1X9_9BACL</name>
<protein>
    <recommendedName>
        <fullName evidence="3">Glycosyl hydrolase</fullName>
    </recommendedName>
</protein>
<reference evidence="1 2" key="1">
    <citation type="submission" date="2024-09" db="EMBL/GenBank/DDBJ databases">
        <authorList>
            <person name="Makale K.P.P."/>
            <person name="Makhzoum A."/>
            <person name="Rantong G."/>
            <person name="Rahube T.O."/>
        </authorList>
    </citation>
    <scope>NUCLEOTIDE SEQUENCE [LARGE SCALE GENOMIC DNA]</scope>
    <source>
        <strain evidence="1 2">KM_D13</strain>
    </source>
</reference>
<comment type="caution">
    <text evidence="1">The sequence shown here is derived from an EMBL/GenBank/DDBJ whole genome shotgun (WGS) entry which is preliminary data.</text>
</comment>
<dbReference type="Gene3D" id="1.50.10.10">
    <property type="match status" value="1"/>
</dbReference>
<proteinExistence type="predicted"/>
<dbReference type="InterPro" id="IPR008928">
    <property type="entry name" value="6-hairpin_glycosidase_sf"/>
</dbReference>
<dbReference type="RefSeq" id="WP_373953582.1">
    <property type="nucleotide sequence ID" value="NZ_JBHDLN010000008.1"/>
</dbReference>